<dbReference type="InterPro" id="IPR051259">
    <property type="entry name" value="rRNA_Methyltransferase"/>
</dbReference>
<dbReference type="InterPro" id="IPR053888">
    <property type="entry name" value="MRM3-like_sub_bind"/>
</dbReference>
<dbReference type="EMBL" id="JACIET010000001">
    <property type="protein sequence ID" value="MBB4011510.1"/>
    <property type="molecule type" value="Genomic_DNA"/>
</dbReference>
<evidence type="ECO:0000256" key="1">
    <source>
        <dbReference type="ARBA" id="ARBA00007228"/>
    </source>
</evidence>
<dbReference type="AlphaFoldDB" id="A0A840BEQ7"/>
<evidence type="ECO:0000313" key="5">
    <source>
        <dbReference type="EMBL" id="MBB4011510.1"/>
    </source>
</evidence>
<dbReference type="GO" id="GO:0006396">
    <property type="term" value="P:RNA processing"/>
    <property type="evidence" value="ECO:0007669"/>
    <property type="project" value="InterPro"/>
</dbReference>
<evidence type="ECO:0000259" key="4">
    <source>
        <dbReference type="SMART" id="SM00967"/>
    </source>
</evidence>
<dbReference type="Pfam" id="PF00588">
    <property type="entry name" value="SpoU_methylase"/>
    <property type="match status" value="1"/>
</dbReference>
<name>A0A840BEQ7_9RHOO</name>
<protein>
    <submittedName>
        <fullName evidence="5">TrmH family RNA methyltransferase</fullName>
    </submittedName>
</protein>
<dbReference type="Pfam" id="PF22435">
    <property type="entry name" value="MRM3-like_sub_bind"/>
    <property type="match status" value="1"/>
</dbReference>
<dbReference type="Proteomes" id="UP000561045">
    <property type="component" value="Unassembled WGS sequence"/>
</dbReference>
<dbReference type="GO" id="GO:0032259">
    <property type="term" value="P:methylation"/>
    <property type="evidence" value="ECO:0007669"/>
    <property type="project" value="UniProtKB-KW"/>
</dbReference>
<dbReference type="SUPFAM" id="SSF75217">
    <property type="entry name" value="alpha/beta knot"/>
    <property type="match status" value="1"/>
</dbReference>
<feature type="domain" description="RNA 2-O ribose methyltransferase substrate binding" evidence="4">
    <location>
        <begin position="33"/>
        <end position="107"/>
    </location>
</feature>
<accession>A0A840BEQ7</accession>
<dbReference type="RefSeq" id="WP_183632141.1">
    <property type="nucleotide sequence ID" value="NZ_BAABLE010000011.1"/>
</dbReference>
<dbReference type="SMART" id="SM00967">
    <property type="entry name" value="SpoU_sub_bind"/>
    <property type="match status" value="1"/>
</dbReference>
<sequence length="263" mass="27796">MLKPITSRDNPLLKRLRKLSESARTRREEGVTVLDGVHLVEAAIAASRSLGEIVIAESARETTEVSALLVAAKPTPCFVLPDPLFRTISPVETPAGILATVQWTRNTDAPDPFDDWLVLDGVQDAGNVGTMLRTAAAAGVRAAVLGPGCAQAWGPKVLRAGMGAHFHLHIHETENLVALLRGYPGTVMATRLDGATSLFERDLRGASAWVFGAEGQGLSAEVAALARHGILIPMAEGVESLNVAAAAAICLFEQRRQRATAAS</sequence>
<dbReference type="InterPro" id="IPR029028">
    <property type="entry name" value="Alpha/beta_knot_MTases"/>
</dbReference>
<evidence type="ECO:0000256" key="3">
    <source>
        <dbReference type="ARBA" id="ARBA00022679"/>
    </source>
</evidence>
<dbReference type="Gene3D" id="3.30.1330.30">
    <property type="match status" value="1"/>
</dbReference>
<keyword evidence="6" id="KW-1185">Reference proteome</keyword>
<comment type="similarity">
    <text evidence="1">Belongs to the class IV-like SAM-binding methyltransferase superfamily. RNA methyltransferase TrmH family.</text>
</comment>
<keyword evidence="3 5" id="KW-0808">Transferase</keyword>
<keyword evidence="2 5" id="KW-0489">Methyltransferase</keyword>
<reference evidence="5 6" key="1">
    <citation type="submission" date="2020-08" db="EMBL/GenBank/DDBJ databases">
        <title>Genomic Encyclopedia of Type Strains, Phase IV (KMG-IV): sequencing the most valuable type-strain genomes for metagenomic binning, comparative biology and taxonomic classification.</title>
        <authorList>
            <person name="Goeker M."/>
        </authorList>
    </citation>
    <scope>NUCLEOTIDE SEQUENCE [LARGE SCALE GENOMIC DNA]</scope>
    <source>
        <strain evidence="5 6">DSM 106739</strain>
    </source>
</reference>
<dbReference type="InterPro" id="IPR029064">
    <property type="entry name" value="Ribosomal_eL30-like_sf"/>
</dbReference>
<dbReference type="InterPro" id="IPR001537">
    <property type="entry name" value="SpoU_MeTrfase"/>
</dbReference>
<dbReference type="GO" id="GO:0003723">
    <property type="term" value="F:RNA binding"/>
    <property type="evidence" value="ECO:0007669"/>
    <property type="project" value="InterPro"/>
</dbReference>
<dbReference type="CDD" id="cd18095">
    <property type="entry name" value="SpoU-like_rRNA-MTase"/>
    <property type="match status" value="1"/>
</dbReference>
<evidence type="ECO:0000313" key="6">
    <source>
        <dbReference type="Proteomes" id="UP000561045"/>
    </source>
</evidence>
<dbReference type="InterPro" id="IPR013123">
    <property type="entry name" value="SpoU_subst-bd"/>
</dbReference>
<dbReference type="SUPFAM" id="SSF55315">
    <property type="entry name" value="L30e-like"/>
    <property type="match status" value="1"/>
</dbReference>
<proteinExistence type="inferred from homology"/>
<gene>
    <name evidence="5" type="ORF">GGR36_000818</name>
</gene>
<dbReference type="PANTHER" id="PTHR43191">
    <property type="entry name" value="RRNA METHYLTRANSFERASE 3"/>
    <property type="match status" value="1"/>
</dbReference>
<dbReference type="GO" id="GO:0008173">
    <property type="term" value="F:RNA methyltransferase activity"/>
    <property type="evidence" value="ECO:0007669"/>
    <property type="project" value="InterPro"/>
</dbReference>
<comment type="caution">
    <text evidence="5">The sequence shown here is derived from an EMBL/GenBank/DDBJ whole genome shotgun (WGS) entry which is preliminary data.</text>
</comment>
<evidence type="ECO:0000256" key="2">
    <source>
        <dbReference type="ARBA" id="ARBA00022603"/>
    </source>
</evidence>
<dbReference type="InterPro" id="IPR029026">
    <property type="entry name" value="tRNA_m1G_MTases_N"/>
</dbReference>
<dbReference type="Gene3D" id="3.40.1280.10">
    <property type="match status" value="1"/>
</dbReference>
<dbReference type="PANTHER" id="PTHR43191:SF2">
    <property type="entry name" value="RRNA METHYLTRANSFERASE 3, MITOCHONDRIAL"/>
    <property type="match status" value="1"/>
</dbReference>
<dbReference type="GO" id="GO:0005737">
    <property type="term" value="C:cytoplasm"/>
    <property type="evidence" value="ECO:0007669"/>
    <property type="project" value="UniProtKB-ARBA"/>
</dbReference>
<organism evidence="5 6">
    <name type="scientific">Niveibacterium umoris</name>
    <dbReference type="NCBI Taxonomy" id="1193620"/>
    <lineage>
        <taxon>Bacteria</taxon>
        <taxon>Pseudomonadati</taxon>
        <taxon>Pseudomonadota</taxon>
        <taxon>Betaproteobacteria</taxon>
        <taxon>Rhodocyclales</taxon>
        <taxon>Rhodocyclaceae</taxon>
        <taxon>Niveibacterium</taxon>
    </lineage>
</organism>